<feature type="repeat" description="ANK" evidence="3">
    <location>
        <begin position="257"/>
        <end position="289"/>
    </location>
</feature>
<evidence type="ECO:0000313" key="6">
    <source>
        <dbReference type="EMBL" id="PNP38445.1"/>
    </source>
</evidence>
<dbReference type="InterPro" id="IPR002110">
    <property type="entry name" value="Ankyrin_rpt"/>
</dbReference>
<comment type="caution">
    <text evidence="6">The sequence shown here is derived from an EMBL/GenBank/DDBJ whole genome shotgun (WGS) entry which is preliminary data.</text>
</comment>
<gene>
    <name evidence="6" type="ORF">TGAMA5MH_09526</name>
</gene>
<dbReference type="Pfam" id="PF12796">
    <property type="entry name" value="Ank_2"/>
    <property type="match status" value="1"/>
</dbReference>
<accession>A0A2K0SYU5</accession>
<dbReference type="SMART" id="SM00248">
    <property type="entry name" value="ANK"/>
    <property type="match status" value="3"/>
</dbReference>
<keyword evidence="1" id="KW-0677">Repeat</keyword>
<evidence type="ECO:0000313" key="7">
    <source>
        <dbReference type="Proteomes" id="UP000236546"/>
    </source>
</evidence>
<dbReference type="Gene3D" id="1.25.40.20">
    <property type="entry name" value="Ankyrin repeat-containing domain"/>
    <property type="match status" value="2"/>
</dbReference>
<dbReference type="EMBL" id="MTYH01000104">
    <property type="protein sequence ID" value="PNP38445.1"/>
    <property type="molecule type" value="Genomic_DNA"/>
</dbReference>
<evidence type="ECO:0000259" key="5">
    <source>
        <dbReference type="PROSITE" id="PS00036"/>
    </source>
</evidence>
<feature type="domain" description="BZIP" evidence="5">
    <location>
        <begin position="47"/>
        <end position="62"/>
    </location>
</feature>
<evidence type="ECO:0000256" key="3">
    <source>
        <dbReference type="PROSITE-ProRule" id="PRU00023"/>
    </source>
</evidence>
<dbReference type="PRINTS" id="PR01415">
    <property type="entry name" value="ANKYRIN"/>
</dbReference>
<name>A0A2K0SYU5_9HYPO</name>
<dbReference type="SUPFAM" id="SSF48403">
    <property type="entry name" value="Ankyrin repeat"/>
    <property type="match status" value="1"/>
</dbReference>
<dbReference type="InterPro" id="IPR036770">
    <property type="entry name" value="Ankyrin_rpt-contain_sf"/>
</dbReference>
<dbReference type="InterPro" id="IPR004827">
    <property type="entry name" value="bZIP"/>
</dbReference>
<dbReference type="PROSITE" id="PS50297">
    <property type="entry name" value="ANK_REP_REGION"/>
    <property type="match status" value="3"/>
</dbReference>
<proteinExistence type="predicted"/>
<sequence length="328" mass="35205">MAMSALTSERASGSRNVLRLSIHNEEGIEEKVRIDTIIDAEAAAKERRRAQNRIAQRKHRRRKAEKKLSAMSQSPDLRMPSHTGPCCSCVAGRSGDVGTEDYSQSFMSITSPNSSYGPLTPSAFSDYEGHSSLSAREVIGNELPNHWSPFWPATSPLFDTDANILPPGDALASRSHSPIPSSASLDIQPFQDSQSSATALPYDVSPDLLRRQKSNSLSPEGPIGGQFPLHLAARGGYIGTISLLISRGARLDIKDTYGRTALHYAAEAGQFEAVTMLLSLGANPFLADGEGCSSLHVAASKGREDIVRVLMERGMDPNLGVGSDIEAS</sequence>
<dbReference type="PROSITE" id="PS50088">
    <property type="entry name" value="ANK_REPEAT"/>
    <property type="match status" value="3"/>
</dbReference>
<dbReference type="Proteomes" id="UP000236546">
    <property type="component" value="Unassembled WGS sequence"/>
</dbReference>
<feature type="region of interest" description="Disordered" evidence="4">
    <location>
        <begin position="48"/>
        <end position="80"/>
    </location>
</feature>
<evidence type="ECO:0000256" key="1">
    <source>
        <dbReference type="ARBA" id="ARBA00022737"/>
    </source>
</evidence>
<keyword evidence="2 3" id="KW-0040">ANK repeat</keyword>
<organism evidence="6 7">
    <name type="scientific">Trichoderma gamsii</name>
    <dbReference type="NCBI Taxonomy" id="398673"/>
    <lineage>
        <taxon>Eukaryota</taxon>
        <taxon>Fungi</taxon>
        <taxon>Dikarya</taxon>
        <taxon>Ascomycota</taxon>
        <taxon>Pezizomycotina</taxon>
        <taxon>Sordariomycetes</taxon>
        <taxon>Hypocreomycetidae</taxon>
        <taxon>Hypocreales</taxon>
        <taxon>Hypocreaceae</taxon>
        <taxon>Trichoderma</taxon>
    </lineage>
</organism>
<dbReference type="PANTHER" id="PTHR24166">
    <property type="entry name" value="ROLLING PEBBLES, ISOFORM B"/>
    <property type="match status" value="1"/>
</dbReference>
<feature type="repeat" description="ANK" evidence="3">
    <location>
        <begin position="290"/>
        <end position="318"/>
    </location>
</feature>
<dbReference type="PROSITE" id="PS00036">
    <property type="entry name" value="BZIP_BASIC"/>
    <property type="match status" value="1"/>
</dbReference>
<dbReference type="AlphaFoldDB" id="A0A2K0SYU5"/>
<evidence type="ECO:0000256" key="2">
    <source>
        <dbReference type="ARBA" id="ARBA00023043"/>
    </source>
</evidence>
<dbReference type="GO" id="GO:0003700">
    <property type="term" value="F:DNA-binding transcription factor activity"/>
    <property type="evidence" value="ECO:0007669"/>
    <property type="project" value="InterPro"/>
</dbReference>
<feature type="compositionally biased region" description="Low complexity" evidence="4">
    <location>
        <begin position="172"/>
        <end position="184"/>
    </location>
</feature>
<protein>
    <recommendedName>
        <fullName evidence="5">BZIP domain-containing protein</fullName>
    </recommendedName>
</protein>
<dbReference type="InterPro" id="IPR050889">
    <property type="entry name" value="Dendritic_Spine_Reg/Scaffold"/>
</dbReference>
<dbReference type="CDD" id="cd14688">
    <property type="entry name" value="bZIP_YAP"/>
    <property type="match status" value="1"/>
</dbReference>
<dbReference type="OrthoDB" id="341259at2759"/>
<feature type="repeat" description="ANK" evidence="3">
    <location>
        <begin position="224"/>
        <end position="256"/>
    </location>
</feature>
<evidence type="ECO:0000256" key="4">
    <source>
        <dbReference type="SAM" id="MobiDB-lite"/>
    </source>
</evidence>
<feature type="region of interest" description="Disordered" evidence="4">
    <location>
        <begin position="169"/>
        <end position="190"/>
    </location>
</feature>
<feature type="compositionally biased region" description="Basic residues" evidence="4">
    <location>
        <begin position="48"/>
        <end position="65"/>
    </location>
</feature>
<reference evidence="6 7" key="1">
    <citation type="submission" date="2017-02" db="EMBL/GenBank/DDBJ databases">
        <title>Genomes of Trichoderma spp. with biocontrol activity.</title>
        <authorList>
            <person name="Gardiner D."/>
            <person name="Kazan K."/>
            <person name="Vos C."/>
            <person name="Harvey P."/>
        </authorList>
    </citation>
    <scope>NUCLEOTIDE SEQUENCE [LARGE SCALE GENOMIC DNA]</scope>
    <source>
        <strain evidence="6 7">A5MH</strain>
    </source>
</reference>
<dbReference type="PANTHER" id="PTHR24166:SF52">
    <property type="entry name" value="ANKYRIN REPEAT DOMAIN-CONTAINING PROTEIN 65"/>
    <property type="match status" value="1"/>
</dbReference>